<evidence type="ECO:0000256" key="7">
    <source>
        <dbReference type="ARBA" id="ARBA00049197"/>
    </source>
</evidence>
<evidence type="ECO:0000313" key="9">
    <source>
        <dbReference type="EnsemblMetazoa" id="PPAI005410-PA"/>
    </source>
</evidence>
<keyword evidence="10" id="KW-1185">Reference proteome</keyword>
<dbReference type="GO" id="GO:0008442">
    <property type="term" value="F:3-hydroxyisobutyrate dehydrogenase activity"/>
    <property type="evidence" value="ECO:0007669"/>
    <property type="project" value="UniProtKB-EC"/>
</dbReference>
<evidence type="ECO:0000256" key="1">
    <source>
        <dbReference type="ARBA" id="ARBA00005109"/>
    </source>
</evidence>
<dbReference type="PROSITE" id="PS00895">
    <property type="entry name" value="3_HYDROXYISOBUT_DH"/>
    <property type="match status" value="1"/>
</dbReference>
<dbReference type="GO" id="GO:0050661">
    <property type="term" value="F:NADP binding"/>
    <property type="evidence" value="ECO:0007669"/>
    <property type="project" value="InterPro"/>
</dbReference>
<dbReference type="InterPro" id="IPR036291">
    <property type="entry name" value="NAD(P)-bd_dom_sf"/>
</dbReference>
<dbReference type="VEuPathDB" id="VectorBase:PPAPM1_008211"/>
<keyword evidence="5" id="KW-0560">Oxidoreductase</keyword>
<protein>
    <recommendedName>
        <fullName evidence="3">3-hydroxyisobutyrate dehydrogenase</fullName>
        <ecNumber evidence="3">1.1.1.31</ecNumber>
    </recommendedName>
</protein>
<feature type="domain" description="6-phosphogluconate dehydrogenase NADP-binding" evidence="8">
    <location>
        <begin position="28"/>
        <end position="163"/>
    </location>
</feature>
<dbReference type="InterPro" id="IPR002204">
    <property type="entry name" value="3-OH-isobutyrate_DH-rel_CS"/>
</dbReference>
<dbReference type="PANTHER" id="PTHR22981">
    <property type="entry name" value="3-HYDROXYISOBUTYRATE DEHYDROGENASE-RELATED"/>
    <property type="match status" value="1"/>
</dbReference>
<dbReference type="InterPro" id="IPR006115">
    <property type="entry name" value="6PGDH_NADP-bd"/>
</dbReference>
<organism evidence="9 10">
    <name type="scientific">Phlebotomus papatasi</name>
    <name type="common">Sandfly</name>
    <dbReference type="NCBI Taxonomy" id="29031"/>
    <lineage>
        <taxon>Eukaryota</taxon>
        <taxon>Metazoa</taxon>
        <taxon>Ecdysozoa</taxon>
        <taxon>Arthropoda</taxon>
        <taxon>Hexapoda</taxon>
        <taxon>Insecta</taxon>
        <taxon>Pterygota</taxon>
        <taxon>Neoptera</taxon>
        <taxon>Endopterygota</taxon>
        <taxon>Diptera</taxon>
        <taxon>Nematocera</taxon>
        <taxon>Psychodoidea</taxon>
        <taxon>Psychodidae</taxon>
        <taxon>Phlebotomus</taxon>
        <taxon>Phlebotomus</taxon>
    </lineage>
</organism>
<comment type="pathway">
    <text evidence="1">Amino-acid degradation; L-valine degradation.</text>
</comment>
<evidence type="ECO:0000256" key="2">
    <source>
        <dbReference type="ARBA" id="ARBA00006013"/>
    </source>
</evidence>
<dbReference type="EMBL" id="AJVK01030603">
    <property type="status" value="NOT_ANNOTATED_CDS"/>
    <property type="molecule type" value="Genomic_DNA"/>
</dbReference>
<dbReference type="GO" id="GO:0006574">
    <property type="term" value="P:L-valine catabolic process"/>
    <property type="evidence" value="ECO:0007669"/>
    <property type="project" value="TreeGrafter"/>
</dbReference>
<dbReference type="Gene3D" id="3.40.50.720">
    <property type="entry name" value="NAD(P)-binding Rossmann-like Domain"/>
    <property type="match status" value="1"/>
</dbReference>
<comment type="catalytic activity">
    <reaction evidence="7">
        <text>3-hydroxy-2-methylpropanoate + NAD(+) = 2-methyl-3-oxopropanoate + NADH + H(+)</text>
        <dbReference type="Rhea" id="RHEA:17681"/>
        <dbReference type="ChEBI" id="CHEBI:11805"/>
        <dbReference type="ChEBI" id="CHEBI:15378"/>
        <dbReference type="ChEBI" id="CHEBI:57540"/>
        <dbReference type="ChEBI" id="CHEBI:57700"/>
        <dbReference type="ChEBI" id="CHEBI:57945"/>
        <dbReference type="EC" id="1.1.1.31"/>
    </reaction>
</comment>
<dbReference type="EnsemblMetazoa" id="PPAI005410-RA">
    <property type="protein sequence ID" value="PPAI005410-PA"/>
    <property type="gene ID" value="PPAI005410"/>
</dbReference>
<dbReference type="GO" id="GO:0005739">
    <property type="term" value="C:mitochondrion"/>
    <property type="evidence" value="ECO:0007669"/>
    <property type="project" value="TreeGrafter"/>
</dbReference>
<dbReference type="Proteomes" id="UP000092462">
    <property type="component" value="Unassembled WGS sequence"/>
</dbReference>
<evidence type="ECO:0000256" key="5">
    <source>
        <dbReference type="ARBA" id="ARBA00023002"/>
    </source>
</evidence>
<keyword evidence="4" id="KW-0101">Branched-chain amino acid catabolism</keyword>
<dbReference type="AlphaFoldDB" id="A0A1B0DC71"/>
<keyword evidence="6" id="KW-0520">NAD</keyword>
<dbReference type="Pfam" id="PF03446">
    <property type="entry name" value="NAD_binding_2"/>
    <property type="match status" value="1"/>
</dbReference>
<dbReference type="VEuPathDB" id="VectorBase:PPAI005410"/>
<dbReference type="SUPFAM" id="SSF51735">
    <property type="entry name" value="NAD(P)-binding Rossmann-fold domains"/>
    <property type="match status" value="1"/>
</dbReference>
<reference evidence="9" key="1">
    <citation type="submission" date="2022-08" db="UniProtKB">
        <authorList>
            <consortium name="EnsemblMetazoa"/>
        </authorList>
    </citation>
    <scope>IDENTIFICATION</scope>
    <source>
        <strain evidence="9">Israel</strain>
    </source>
</reference>
<name>A0A1B0DC71_PHLPP</name>
<dbReference type="EC" id="1.1.1.31" evidence="3"/>
<evidence type="ECO:0000313" key="10">
    <source>
        <dbReference type="Proteomes" id="UP000092462"/>
    </source>
</evidence>
<dbReference type="EMBL" id="AJVK01030604">
    <property type="status" value="NOT_ANNOTATED_CDS"/>
    <property type="molecule type" value="Genomic_DNA"/>
</dbReference>
<comment type="similarity">
    <text evidence="2">Belongs to the HIBADH-related family. 3-hydroxyisobutyrate dehydrogenase subfamily.</text>
</comment>
<evidence type="ECO:0000256" key="4">
    <source>
        <dbReference type="ARBA" id="ARBA00022456"/>
    </source>
</evidence>
<evidence type="ECO:0000256" key="6">
    <source>
        <dbReference type="ARBA" id="ARBA00023027"/>
    </source>
</evidence>
<evidence type="ECO:0000259" key="8">
    <source>
        <dbReference type="Pfam" id="PF03446"/>
    </source>
</evidence>
<dbReference type="PANTHER" id="PTHR22981:SF7">
    <property type="entry name" value="3-HYDROXYISOBUTYRATE DEHYDROGENASE, MITOCHONDRIAL"/>
    <property type="match status" value="1"/>
</dbReference>
<evidence type="ECO:0000256" key="3">
    <source>
        <dbReference type="ARBA" id="ARBA00012991"/>
    </source>
</evidence>
<proteinExistence type="inferred from homology"/>
<sequence>MMAFRVRNVLQISGCVLQRNMSSGASKRVGFIGLGNMGGHMASNLIKKGHKLNVFDISAPACEALKAKGATVSKSYQDVAKSSDFVVTMLPNNDIVSETYKEMVSSGVNSSTIFIDSSTIDPMVAQAVQKLVKGQGATFVDAPVSGGVPGAAAATLTFMVGGYRS</sequence>
<accession>A0A1B0DC71</accession>